<organism evidence="2 3">
    <name type="scientific">Protaetiibacter intestinalis</name>
    <dbReference type="NCBI Taxonomy" id="2419774"/>
    <lineage>
        <taxon>Bacteria</taxon>
        <taxon>Bacillati</taxon>
        <taxon>Actinomycetota</taxon>
        <taxon>Actinomycetes</taxon>
        <taxon>Micrococcales</taxon>
        <taxon>Microbacteriaceae</taxon>
        <taxon>Protaetiibacter</taxon>
    </lineage>
</organism>
<dbReference type="AlphaFoldDB" id="A0A387BJI1"/>
<protein>
    <submittedName>
        <fullName evidence="2">DUF1801 domain-containing protein</fullName>
    </submittedName>
</protein>
<proteinExistence type="predicted"/>
<dbReference type="SUPFAM" id="SSF159888">
    <property type="entry name" value="YdhG-like"/>
    <property type="match status" value="1"/>
</dbReference>
<name>A0A387BJI1_9MICO</name>
<evidence type="ECO:0000313" key="3">
    <source>
        <dbReference type="Proteomes" id="UP000278886"/>
    </source>
</evidence>
<reference evidence="3" key="1">
    <citation type="submission" date="2018-09" db="EMBL/GenBank/DDBJ databases">
        <title>Genome sequencing of strain 2DFWR-13.</title>
        <authorList>
            <person name="Heo J."/>
            <person name="Kim S.-J."/>
            <person name="Kwon S.-W."/>
        </authorList>
    </citation>
    <scope>NUCLEOTIDE SEQUENCE [LARGE SCALE GENOMIC DNA]</scope>
    <source>
        <strain evidence="3">2DFWR-13</strain>
    </source>
</reference>
<accession>A0A387BJI1</accession>
<evidence type="ECO:0000256" key="1">
    <source>
        <dbReference type="SAM" id="MobiDB-lite"/>
    </source>
</evidence>
<dbReference type="RefSeq" id="WP_120763027.1">
    <property type="nucleotide sequence ID" value="NZ_CP032630.1"/>
</dbReference>
<dbReference type="EMBL" id="CP032630">
    <property type="protein sequence ID" value="AYF98680.1"/>
    <property type="molecule type" value="Genomic_DNA"/>
</dbReference>
<gene>
    <name evidence="2" type="ORF">D7I47_10725</name>
</gene>
<feature type="region of interest" description="Disordered" evidence="1">
    <location>
        <begin position="1"/>
        <end position="41"/>
    </location>
</feature>
<sequence length="151" mass="16463">MAEKTERGGDVWSAEEKAAMKEHAAEQKAARSRTGTKEQKAAADAQALLEKIAELPDADRAIAERVHELITSTAPQLAPKTWYGMPAYYRDGKVLCFFQAASKFKARYATLGFDESAALDDGDMWATSFALAKLTPAVERRIVGLVQQAIG</sequence>
<dbReference type="KEGG" id="lyd:D7I47_10725"/>
<keyword evidence="3" id="KW-1185">Reference proteome</keyword>
<evidence type="ECO:0000313" key="2">
    <source>
        <dbReference type="EMBL" id="AYF98680.1"/>
    </source>
</evidence>
<dbReference type="OrthoDB" id="32458at2"/>
<dbReference type="Proteomes" id="UP000278886">
    <property type="component" value="Chromosome"/>
</dbReference>
<dbReference type="Gene3D" id="3.90.1150.200">
    <property type="match status" value="1"/>
</dbReference>